<evidence type="ECO:0000313" key="3">
    <source>
        <dbReference type="EMBL" id="CAE7226674.1"/>
    </source>
</evidence>
<name>A0A812KAB5_SYMPI</name>
<dbReference type="Proteomes" id="UP000649617">
    <property type="component" value="Unassembled WGS sequence"/>
</dbReference>
<dbReference type="Pfam" id="PF13640">
    <property type="entry name" value="2OG-FeII_Oxy_3"/>
    <property type="match status" value="1"/>
</dbReference>
<dbReference type="AlphaFoldDB" id="A0A812KAB5"/>
<feature type="domain" description="Prolyl 4-hydroxylase alpha subunit Fe(2+) 2OG dioxygenase" evidence="2">
    <location>
        <begin position="195"/>
        <end position="262"/>
    </location>
</feature>
<feature type="region of interest" description="Disordered" evidence="1">
    <location>
        <begin position="276"/>
        <end position="297"/>
    </location>
</feature>
<gene>
    <name evidence="3" type="ORF">SPIL2461_LOCUS3240</name>
</gene>
<dbReference type="InterPro" id="IPR044862">
    <property type="entry name" value="Pro_4_hyd_alph_FE2OG_OXY"/>
</dbReference>
<organism evidence="3 4">
    <name type="scientific">Symbiodinium pilosum</name>
    <name type="common">Dinoflagellate</name>
    <dbReference type="NCBI Taxonomy" id="2952"/>
    <lineage>
        <taxon>Eukaryota</taxon>
        <taxon>Sar</taxon>
        <taxon>Alveolata</taxon>
        <taxon>Dinophyceae</taxon>
        <taxon>Suessiales</taxon>
        <taxon>Symbiodiniaceae</taxon>
        <taxon>Symbiodinium</taxon>
    </lineage>
</organism>
<evidence type="ECO:0000259" key="2">
    <source>
        <dbReference type="Pfam" id="PF13640"/>
    </source>
</evidence>
<evidence type="ECO:0000313" key="4">
    <source>
        <dbReference type="Proteomes" id="UP000649617"/>
    </source>
</evidence>
<proteinExistence type="predicted"/>
<evidence type="ECO:0000256" key="1">
    <source>
        <dbReference type="SAM" id="MobiDB-lite"/>
    </source>
</evidence>
<dbReference type="EMBL" id="CAJNIZ010003869">
    <property type="protein sequence ID" value="CAE7226674.1"/>
    <property type="molecule type" value="Genomic_DNA"/>
</dbReference>
<dbReference type="OrthoDB" id="430522at2759"/>
<comment type="caution">
    <text evidence="3">The sequence shown here is derived from an EMBL/GenBank/DDBJ whole genome shotgun (WGS) entry which is preliminary data.</text>
</comment>
<protein>
    <recommendedName>
        <fullName evidence="2">Prolyl 4-hydroxylase alpha subunit Fe(2+) 2OG dioxygenase domain-containing protein</fullName>
    </recommendedName>
</protein>
<dbReference type="Gene3D" id="2.60.120.620">
    <property type="entry name" value="q2cbj1_9rhob like domain"/>
    <property type="match status" value="1"/>
</dbReference>
<reference evidence="3" key="1">
    <citation type="submission" date="2021-02" db="EMBL/GenBank/DDBJ databases">
        <authorList>
            <person name="Dougan E. K."/>
            <person name="Rhodes N."/>
            <person name="Thang M."/>
            <person name="Chan C."/>
        </authorList>
    </citation>
    <scope>NUCLEOTIDE SEQUENCE</scope>
</reference>
<sequence>MEAARRWLNDDAAIQLWNENHPERNLPELLKTGGGFAKIPGFLPENVAEAVCASLHALDSWERAGEGGCDDLEYTDRVRHRFWIADVETDDILLGASRVLARLLPDTLPNFSAARYEGNDHIAAHDDLVPEAYTTEEICEVRKAFGSDDLQSAVAAWKNKRRASQQLEDALATQDLAAVRQAAAAAAKASEVVQYRRWVAAAYYLNKDWQPSFGGHFTDLADPSLPVRHLPEFNTLVVFEVPRLHSVEAVHGLHARYSLFGWWLLEDTPKRRRKVMRKPSSSIISSRKRKTSQQTLT</sequence>
<keyword evidence="4" id="KW-1185">Reference proteome</keyword>
<accession>A0A812KAB5</accession>